<accession>A0AAN7VDN4</accession>
<organism evidence="1 2">
    <name type="scientific">Pyrocoelia pectoralis</name>
    <dbReference type="NCBI Taxonomy" id="417401"/>
    <lineage>
        <taxon>Eukaryota</taxon>
        <taxon>Metazoa</taxon>
        <taxon>Ecdysozoa</taxon>
        <taxon>Arthropoda</taxon>
        <taxon>Hexapoda</taxon>
        <taxon>Insecta</taxon>
        <taxon>Pterygota</taxon>
        <taxon>Neoptera</taxon>
        <taxon>Endopterygota</taxon>
        <taxon>Coleoptera</taxon>
        <taxon>Polyphaga</taxon>
        <taxon>Elateriformia</taxon>
        <taxon>Elateroidea</taxon>
        <taxon>Lampyridae</taxon>
        <taxon>Lampyrinae</taxon>
        <taxon>Pyrocoelia</taxon>
    </lineage>
</organism>
<dbReference type="EMBL" id="JAVRBK010000007">
    <property type="protein sequence ID" value="KAK5641464.1"/>
    <property type="molecule type" value="Genomic_DNA"/>
</dbReference>
<protein>
    <submittedName>
        <fullName evidence="1">Uncharacterized protein</fullName>
    </submittedName>
</protein>
<reference evidence="1 2" key="1">
    <citation type="journal article" date="2024" name="Insects">
        <title>An Improved Chromosome-Level Genome Assembly of the Firefly Pyrocoelia pectoralis.</title>
        <authorList>
            <person name="Fu X."/>
            <person name="Meyer-Rochow V.B."/>
            <person name="Ballantyne L."/>
            <person name="Zhu X."/>
        </authorList>
    </citation>
    <scope>NUCLEOTIDE SEQUENCE [LARGE SCALE GENOMIC DNA]</scope>
    <source>
        <strain evidence="1">XCY_ONT2</strain>
    </source>
</reference>
<evidence type="ECO:0000313" key="1">
    <source>
        <dbReference type="EMBL" id="KAK5641464.1"/>
    </source>
</evidence>
<name>A0AAN7VDN4_9COLE</name>
<gene>
    <name evidence="1" type="ORF">RI129_010011</name>
</gene>
<sequence>MFFSASTYRWQILKKECLSLTVKPLSDTRWESRVDAVKVLKYNLGSINDALYNLFNDSSRDRNTRNLAKSLTSKIKSYKFVCSLFVWYNILSKLNVISKLMQNRCNLTNNSI</sequence>
<comment type="caution">
    <text evidence="1">The sequence shown here is derived from an EMBL/GenBank/DDBJ whole genome shotgun (WGS) entry which is preliminary data.</text>
</comment>
<keyword evidence="2" id="KW-1185">Reference proteome</keyword>
<dbReference type="Proteomes" id="UP001329430">
    <property type="component" value="Chromosome 7"/>
</dbReference>
<dbReference type="AlphaFoldDB" id="A0AAN7VDN4"/>
<evidence type="ECO:0000313" key="2">
    <source>
        <dbReference type="Proteomes" id="UP001329430"/>
    </source>
</evidence>
<proteinExistence type="predicted"/>